<name>A0A8H3D9R3_9AGAM</name>
<gene>
    <name evidence="3" type="ORF">RDB_LOCUS109775</name>
</gene>
<proteinExistence type="predicted"/>
<dbReference type="InterPro" id="IPR000719">
    <property type="entry name" value="Prot_kinase_dom"/>
</dbReference>
<sequence length="215" mass="23301">MSNEQSQNDPTLPSTHRIEGLNVSTGPSWQNQNVLYDNSGQLAFCSTPISRAMTIPEVVSHLVVHGCQNLTDALNHPTFSQHPVSHGGFSDVYCGRLLNATQVAVKALRVSIQSIAENPKHLKCIQICEGLSHLHEIEIIHGDLKGANILISNDGTPVLTDFGNSIHTNQSMKFTQTTSERSWTMRWTAPELILGSGSQSKAADVYALAMVSVSG</sequence>
<dbReference type="EMBL" id="CAJMWZ010006005">
    <property type="protein sequence ID" value="CAE6514133.1"/>
    <property type="molecule type" value="Genomic_DNA"/>
</dbReference>
<evidence type="ECO:0000259" key="2">
    <source>
        <dbReference type="PROSITE" id="PS50011"/>
    </source>
</evidence>
<comment type="caution">
    <text evidence="3">The sequence shown here is derived from an EMBL/GenBank/DDBJ whole genome shotgun (WGS) entry which is preliminary data.</text>
</comment>
<dbReference type="GO" id="GO:0005524">
    <property type="term" value="F:ATP binding"/>
    <property type="evidence" value="ECO:0007669"/>
    <property type="project" value="InterPro"/>
</dbReference>
<dbReference type="PROSITE" id="PS50011">
    <property type="entry name" value="PROTEIN_KINASE_DOM"/>
    <property type="match status" value="1"/>
</dbReference>
<dbReference type="GO" id="GO:0004672">
    <property type="term" value="F:protein kinase activity"/>
    <property type="evidence" value="ECO:0007669"/>
    <property type="project" value="InterPro"/>
</dbReference>
<accession>A0A8H3D9R3</accession>
<protein>
    <recommendedName>
        <fullName evidence="2">Protein kinase domain-containing protein</fullName>
    </recommendedName>
</protein>
<evidence type="ECO:0000313" key="3">
    <source>
        <dbReference type="EMBL" id="CAE6514133.1"/>
    </source>
</evidence>
<dbReference type="Pfam" id="PF00069">
    <property type="entry name" value="Pkinase"/>
    <property type="match status" value="1"/>
</dbReference>
<evidence type="ECO:0000313" key="4">
    <source>
        <dbReference type="Proteomes" id="UP000663850"/>
    </source>
</evidence>
<dbReference type="AlphaFoldDB" id="A0A8H3D9R3"/>
<feature type="compositionally biased region" description="Polar residues" evidence="1">
    <location>
        <begin position="1"/>
        <end position="14"/>
    </location>
</feature>
<evidence type="ECO:0000256" key="1">
    <source>
        <dbReference type="SAM" id="MobiDB-lite"/>
    </source>
</evidence>
<dbReference type="PANTHER" id="PTHR45707">
    <property type="entry name" value="C2 CALCIUM/LIPID-BINDING PLANT PHOSPHORIBOSYLTRANSFERASE FAMILY PROTEIN"/>
    <property type="match status" value="1"/>
</dbReference>
<reference evidence="3" key="1">
    <citation type="submission" date="2021-01" db="EMBL/GenBank/DDBJ databases">
        <authorList>
            <person name="Kaushik A."/>
        </authorList>
    </citation>
    <scope>NUCLEOTIDE SEQUENCE</scope>
    <source>
        <strain evidence="3">Type strain: AG8-Rh-89/</strain>
    </source>
</reference>
<dbReference type="SUPFAM" id="SSF56112">
    <property type="entry name" value="Protein kinase-like (PK-like)"/>
    <property type="match status" value="1"/>
</dbReference>
<feature type="region of interest" description="Disordered" evidence="1">
    <location>
        <begin position="1"/>
        <end position="23"/>
    </location>
</feature>
<dbReference type="Proteomes" id="UP000663850">
    <property type="component" value="Unassembled WGS sequence"/>
</dbReference>
<dbReference type="Gene3D" id="1.10.510.10">
    <property type="entry name" value="Transferase(Phosphotransferase) domain 1"/>
    <property type="match status" value="1"/>
</dbReference>
<organism evidence="3 4">
    <name type="scientific">Rhizoctonia solani</name>
    <dbReference type="NCBI Taxonomy" id="456999"/>
    <lineage>
        <taxon>Eukaryota</taxon>
        <taxon>Fungi</taxon>
        <taxon>Dikarya</taxon>
        <taxon>Basidiomycota</taxon>
        <taxon>Agaricomycotina</taxon>
        <taxon>Agaricomycetes</taxon>
        <taxon>Cantharellales</taxon>
        <taxon>Ceratobasidiaceae</taxon>
        <taxon>Rhizoctonia</taxon>
    </lineage>
</organism>
<dbReference type="InterPro" id="IPR011009">
    <property type="entry name" value="Kinase-like_dom_sf"/>
</dbReference>
<feature type="domain" description="Protein kinase" evidence="2">
    <location>
        <begin position="1"/>
        <end position="215"/>
    </location>
</feature>
<dbReference type="InterPro" id="IPR008271">
    <property type="entry name" value="Ser/Thr_kinase_AS"/>
</dbReference>
<dbReference type="PROSITE" id="PS00108">
    <property type="entry name" value="PROTEIN_KINASE_ST"/>
    <property type="match status" value="1"/>
</dbReference>